<reference evidence="2 3" key="1">
    <citation type="journal article" date="2014" name="Nature">
        <title>An environmental bacterial taxon with a large and distinct metabolic repertoire.</title>
        <authorList>
            <person name="Wilson M.C."/>
            <person name="Mori T."/>
            <person name="Ruckert C."/>
            <person name="Uria A.R."/>
            <person name="Helf M.J."/>
            <person name="Takada K."/>
            <person name="Gernert C."/>
            <person name="Steffens U.A."/>
            <person name="Heycke N."/>
            <person name="Schmitt S."/>
            <person name="Rinke C."/>
            <person name="Helfrich E.J."/>
            <person name="Brachmann A.O."/>
            <person name="Gurgui C."/>
            <person name="Wakimoto T."/>
            <person name="Kracht M."/>
            <person name="Crusemann M."/>
            <person name="Hentschel U."/>
            <person name="Abe I."/>
            <person name="Matsunaga S."/>
            <person name="Kalinowski J."/>
            <person name="Takeyama H."/>
            <person name="Piel J."/>
        </authorList>
    </citation>
    <scope>NUCLEOTIDE SEQUENCE [LARGE SCALE GENOMIC DNA]</scope>
    <source>
        <strain evidence="3">TSY1</strain>
    </source>
</reference>
<dbReference type="Pfam" id="PF07045">
    <property type="entry name" value="DUF1330"/>
    <property type="match status" value="1"/>
</dbReference>
<keyword evidence="3" id="KW-1185">Reference proteome</keyword>
<dbReference type="HOGENOM" id="CLU_145407_4_1_7"/>
<dbReference type="SUPFAM" id="SSF54909">
    <property type="entry name" value="Dimeric alpha+beta barrel"/>
    <property type="match status" value="1"/>
</dbReference>
<dbReference type="AlphaFoldDB" id="W4LFX0"/>
<accession>W4LFX0</accession>
<name>W4LFX0_ENTF1</name>
<proteinExistence type="predicted"/>
<gene>
    <name evidence="2" type="ORF">ETSY1_27425</name>
</gene>
<dbReference type="EMBL" id="AZHW01000815">
    <property type="protein sequence ID" value="ETW96241.1"/>
    <property type="molecule type" value="Genomic_DNA"/>
</dbReference>
<protein>
    <recommendedName>
        <fullName evidence="1">DUF1330 domain-containing protein</fullName>
    </recommendedName>
</protein>
<dbReference type="PANTHER" id="PTHR41521:SF4">
    <property type="entry name" value="BLR0684 PROTEIN"/>
    <property type="match status" value="1"/>
</dbReference>
<dbReference type="Gene3D" id="3.30.70.100">
    <property type="match status" value="1"/>
</dbReference>
<evidence type="ECO:0000313" key="3">
    <source>
        <dbReference type="Proteomes" id="UP000019141"/>
    </source>
</evidence>
<organism evidence="2 3">
    <name type="scientific">Entotheonella factor</name>
    <dbReference type="NCBI Taxonomy" id="1429438"/>
    <lineage>
        <taxon>Bacteria</taxon>
        <taxon>Pseudomonadati</taxon>
        <taxon>Nitrospinota/Tectimicrobiota group</taxon>
        <taxon>Candidatus Tectimicrobiota</taxon>
        <taxon>Candidatus Entotheonellia</taxon>
        <taxon>Candidatus Entotheonellales</taxon>
        <taxon>Candidatus Entotheonellaceae</taxon>
        <taxon>Candidatus Entotheonella</taxon>
    </lineage>
</organism>
<comment type="caution">
    <text evidence="2">The sequence shown here is derived from an EMBL/GenBank/DDBJ whole genome shotgun (WGS) entry which is preliminary data.</text>
</comment>
<evidence type="ECO:0000259" key="1">
    <source>
        <dbReference type="Pfam" id="PF07045"/>
    </source>
</evidence>
<dbReference type="Proteomes" id="UP000019141">
    <property type="component" value="Unassembled WGS sequence"/>
</dbReference>
<dbReference type="PANTHER" id="PTHR41521">
    <property type="match status" value="1"/>
</dbReference>
<dbReference type="InterPro" id="IPR011008">
    <property type="entry name" value="Dimeric_a/b-barrel"/>
</dbReference>
<sequence length="98" mass="11049">MPAYVIGQVEVTDPETFAKYGAQVPATIEQYGGRYLVRGGATEAIEGDWAPPRVVVLEFPTMEQLKKWYYSEEYKPLIALRQQSAKTQLSFVEGYIPS</sequence>
<evidence type="ECO:0000313" key="2">
    <source>
        <dbReference type="EMBL" id="ETW96241.1"/>
    </source>
</evidence>
<feature type="domain" description="DUF1330" evidence="1">
    <location>
        <begin position="2"/>
        <end position="95"/>
    </location>
</feature>
<dbReference type="InterPro" id="IPR010753">
    <property type="entry name" value="DUF1330"/>
</dbReference>